<proteinExistence type="predicted"/>
<dbReference type="InterPro" id="IPR051471">
    <property type="entry name" value="Bacterial_PTS_sugar_comp"/>
</dbReference>
<dbReference type="GO" id="GO:0009401">
    <property type="term" value="P:phosphoenolpyruvate-dependent sugar phosphotransferase system"/>
    <property type="evidence" value="ECO:0007669"/>
    <property type="project" value="InterPro"/>
</dbReference>
<gene>
    <name evidence="3" type="primary">manX_6</name>
    <name evidence="3" type="ORF">GALL_246360</name>
</gene>
<keyword evidence="1" id="KW-0808">Transferase</keyword>
<dbReference type="AlphaFoldDB" id="A0A1J5RMV3"/>
<dbReference type="InterPro" id="IPR036662">
    <property type="entry name" value="PTS_EIIA_man-typ_sf"/>
</dbReference>
<organism evidence="3">
    <name type="scientific">mine drainage metagenome</name>
    <dbReference type="NCBI Taxonomy" id="410659"/>
    <lineage>
        <taxon>unclassified sequences</taxon>
        <taxon>metagenomes</taxon>
        <taxon>ecological metagenomes</taxon>
    </lineage>
</organism>
<protein>
    <submittedName>
        <fullName evidence="3">PTS system mannose-specific EIIAB component</fullName>
    </submittedName>
</protein>
<comment type="caution">
    <text evidence="3">The sequence shown here is derived from an EMBL/GenBank/DDBJ whole genome shotgun (WGS) entry which is preliminary data.</text>
</comment>
<name>A0A1J5RMV3_9ZZZZ</name>
<dbReference type="SUPFAM" id="SSF53062">
    <property type="entry name" value="PTS system fructose IIA component-like"/>
    <property type="match status" value="1"/>
</dbReference>
<dbReference type="GO" id="GO:0016020">
    <property type="term" value="C:membrane"/>
    <property type="evidence" value="ECO:0007669"/>
    <property type="project" value="InterPro"/>
</dbReference>
<accession>A0A1J5RMV3</accession>
<dbReference type="PROSITE" id="PS51096">
    <property type="entry name" value="PTS_EIIA_TYPE_4"/>
    <property type="match status" value="1"/>
</dbReference>
<reference evidence="3" key="1">
    <citation type="submission" date="2016-10" db="EMBL/GenBank/DDBJ databases">
        <title>Sequence of Gallionella enrichment culture.</title>
        <authorList>
            <person name="Poehlein A."/>
            <person name="Muehling M."/>
            <person name="Daniel R."/>
        </authorList>
    </citation>
    <scope>NUCLEOTIDE SEQUENCE</scope>
</reference>
<dbReference type="Gene3D" id="3.40.50.510">
    <property type="entry name" value="Phosphotransferase system, mannose-type IIA component"/>
    <property type="match status" value="1"/>
</dbReference>
<sequence>MPGILIIAHAPLASALRDCAEHVYAGCPSQLEALDVPADASPESFLAQAQAALAHVSADGTALVLVDAAGATPCNLAQRLARAPASACAVRVVSGVNLPMLLRTLCYQKEPLDALTARALAGGTHGIAELHNDEAPDPPTC</sequence>
<dbReference type="PANTHER" id="PTHR33799:SF1">
    <property type="entry name" value="PTS SYSTEM MANNOSE-SPECIFIC EIIAB COMPONENT-RELATED"/>
    <property type="match status" value="1"/>
</dbReference>
<dbReference type="GO" id="GO:0016740">
    <property type="term" value="F:transferase activity"/>
    <property type="evidence" value="ECO:0007669"/>
    <property type="project" value="UniProtKB-KW"/>
</dbReference>
<dbReference type="PANTHER" id="PTHR33799">
    <property type="entry name" value="PTS PERMEASE-RELATED-RELATED"/>
    <property type="match status" value="1"/>
</dbReference>
<evidence type="ECO:0000259" key="2">
    <source>
        <dbReference type="PROSITE" id="PS51096"/>
    </source>
</evidence>
<dbReference type="EMBL" id="MLJW01000208">
    <property type="protein sequence ID" value="OIQ93396.1"/>
    <property type="molecule type" value="Genomic_DNA"/>
</dbReference>
<evidence type="ECO:0000313" key="3">
    <source>
        <dbReference type="EMBL" id="OIQ93396.1"/>
    </source>
</evidence>
<feature type="domain" description="PTS EIIA type-4" evidence="2">
    <location>
        <begin position="1"/>
        <end position="127"/>
    </location>
</feature>
<evidence type="ECO:0000256" key="1">
    <source>
        <dbReference type="ARBA" id="ARBA00022679"/>
    </source>
</evidence>
<dbReference type="Pfam" id="PF03610">
    <property type="entry name" value="EIIA-man"/>
    <property type="match status" value="1"/>
</dbReference>
<dbReference type="InterPro" id="IPR004701">
    <property type="entry name" value="PTS_EIIA_man-typ"/>
</dbReference>